<organism evidence="1">
    <name type="scientific">marine sediment metagenome</name>
    <dbReference type="NCBI Taxonomy" id="412755"/>
    <lineage>
        <taxon>unclassified sequences</taxon>
        <taxon>metagenomes</taxon>
        <taxon>ecological metagenomes</taxon>
    </lineage>
</organism>
<gene>
    <name evidence="1" type="ORF">S01H4_09677</name>
</gene>
<name>X0YPK6_9ZZZZ</name>
<protein>
    <submittedName>
        <fullName evidence="1">Uncharacterized protein</fullName>
    </submittedName>
</protein>
<dbReference type="EMBL" id="BART01003547">
    <property type="protein sequence ID" value="GAG58145.1"/>
    <property type="molecule type" value="Genomic_DNA"/>
</dbReference>
<accession>X0YPK6</accession>
<comment type="caution">
    <text evidence="1">The sequence shown here is derived from an EMBL/GenBank/DDBJ whole genome shotgun (WGS) entry which is preliminary data.</text>
</comment>
<sequence length="227" mass="25826">MGKVKDVASSTVQMLGVWQKQAESLVNTIDQLQIYLDEEPRTVIQESLDQLLSRIRAEAAKIISGAGVVIVSPKGTTSVEENYNIHSDFWLERLKSKGFFILTLKQFRAFIQSLKSEVAEGNLIPVIEFLRANTKFEWPSVYLLAPNLRETQPRESSSSEWKLSDFLPAPPPLLPDMIFYLLLPSENDFCIWLSLFVVEAVKQFVGKMSAKMEDRYATVRRALLAPW</sequence>
<evidence type="ECO:0000313" key="1">
    <source>
        <dbReference type="EMBL" id="GAG58145.1"/>
    </source>
</evidence>
<proteinExistence type="predicted"/>
<dbReference type="AlphaFoldDB" id="X0YPK6"/>
<reference evidence="1" key="1">
    <citation type="journal article" date="2014" name="Front. Microbiol.">
        <title>High frequency of phylogenetically diverse reductive dehalogenase-homologous genes in deep subseafloor sedimentary metagenomes.</title>
        <authorList>
            <person name="Kawai M."/>
            <person name="Futagami T."/>
            <person name="Toyoda A."/>
            <person name="Takaki Y."/>
            <person name="Nishi S."/>
            <person name="Hori S."/>
            <person name="Arai W."/>
            <person name="Tsubouchi T."/>
            <person name="Morono Y."/>
            <person name="Uchiyama I."/>
            <person name="Ito T."/>
            <person name="Fujiyama A."/>
            <person name="Inagaki F."/>
            <person name="Takami H."/>
        </authorList>
    </citation>
    <scope>NUCLEOTIDE SEQUENCE</scope>
    <source>
        <strain evidence="1">Expedition CK06-06</strain>
    </source>
</reference>